<keyword evidence="8" id="KW-1185">Reference proteome</keyword>
<dbReference type="InterPro" id="IPR002112">
    <property type="entry name" value="Leuzip_Jun"/>
</dbReference>
<sequence>MDGEKGEFQALGGSLALDQKGEFQALRGTLSLDLSACKLRNPPPTTNNATNNEPRTDPTLEQKQYAQGFLDALRTVQQIHNFEFEKKVLSPGFIAPLVSTEFLTPLISPSSRDYQAILNAMVAKTPIMQPMVGTSASSNLPSGFPTAMSVAGTSSTTSVGPSPSTSATVPSADQLITSKVEIKQEPRCVSEDSTESDRSRASSTATHNPRSNRVELELAMDEQEKRKLDRKRARNRAAATKCRQKKIDRIQELEGLVATEKQRAQNLDLEMESLRSTLHQLQQLIQMHEQRGCARS</sequence>
<dbReference type="PANTHER" id="PTHR11462:SF35">
    <property type="entry name" value="TRANSCRIPTION FACTOR JRA"/>
    <property type="match status" value="1"/>
</dbReference>
<feature type="domain" description="BZIP" evidence="6">
    <location>
        <begin position="225"/>
        <end position="288"/>
    </location>
</feature>
<dbReference type="EMBL" id="JAVFWL010000002">
    <property type="protein sequence ID" value="KAK6738870.1"/>
    <property type="molecule type" value="Genomic_DNA"/>
</dbReference>
<dbReference type="InterPro" id="IPR050946">
    <property type="entry name" value="AP-1_TF_bZIP"/>
</dbReference>
<evidence type="ECO:0000256" key="4">
    <source>
        <dbReference type="ARBA" id="ARBA00023163"/>
    </source>
</evidence>
<feature type="region of interest" description="Disordered" evidence="5">
    <location>
        <begin position="37"/>
        <end position="57"/>
    </location>
</feature>
<keyword evidence="2" id="KW-0805">Transcription regulation</keyword>
<dbReference type="InterPro" id="IPR004827">
    <property type="entry name" value="bZIP"/>
</dbReference>
<dbReference type="Proteomes" id="UP001303046">
    <property type="component" value="Unassembled WGS sequence"/>
</dbReference>
<proteinExistence type="inferred from homology"/>
<dbReference type="InterPro" id="IPR046347">
    <property type="entry name" value="bZIP_sf"/>
</dbReference>
<reference evidence="7 8" key="1">
    <citation type="submission" date="2023-08" db="EMBL/GenBank/DDBJ databases">
        <title>A Necator americanus chromosomal reference genome.</title>
        <authorList>
            <person name="Ilik V."/>
            <person name="Petrzelkova K.J."/>
            <person name="Pardy F."/>
            <person name="Fuh T."/>
            <person name="Niatou-Singa F.S."/>
            <person name="Gouil Q."/>
            <person name="Baker L."/>
            <person name="Ritchie M.E."/>
            <person name="Jex A.R."/>
            <person name="Gazzola D."/>
            <person name="Li H."/>
            <person name="Toshio Fujiwara R."/>
            <person name="Zhan B."/>
            <person name="Aroian R.V."/>
            <person name="Pafco B."/>
            <person name="Schwarz E.M."/>
        </authorList>
    </citation>
    <scope>NUCLEOTIDE SEQUENCE [LARGE SCALE GENOMIC DNA]</scope>
    <source>
        <strain evidence="7 8">Aroian</strain>
        <tissue evidence="7">Whole animal</tissue>
    </source>
</reference>
<evidence type="ECO:0000256" key="5">
    <source>
        <dbReference type="SAM" id="MobiDB-lite"/>
    </source>
</evidence>
<dbReference type="SUPFAM" id="SSF57959">
    <property type="entry name" value="Leucine zipper domain"/>
    <property type="match status" value="1"/>
</dbReference>
<dbReference type="Pfam" id="PF00170">
    <property type="entry name" value="bZIP_1"/>
    <property type="match status" value="1"/>
</dbReference>
<dbReference type="PROSITE" id="PS50217">
    <property type="entry name" value="BZIP"/>
    <property type="match status" value="1"/>
</dbReference>
<evidence type="ECO:0000313" key="8">
    <source>
        <dbReference type="Proteomes" id="UP001303046"/>
    </source>
</evidence>
<evidence type="ECO:0000256" key="1">
    <source>
        <dbReference type="ARBA" id="ARBA00006882"/>
    </source>
</evidence>
<evidence type="ECO:0000313" key="7">
    <source>
        <dbReference type="EMBL" id="KAK6738870.1"/>
    </source>
</evidence>
<dbReference type="PRINTS" id="PR00043">
    <property type="entry name" value="LEUZIPPRJUN"/>
</dbReference>
<keyword evidence="3" id="KW-0238">DNA-binding</keyword>
<dbReference type="SMART" id="SM00338">
    <property type="entry name" value="BRLZ"/>
    <property type="match status" value="1"/>
</dbReference>
<name>A0ABR1CN56_NECAM</name>
<dbReference type="PROSITE" id="PS00036">
    <property type="entry name" value="BZIP_BASIC"/>
    <property type="match status" value="1"/>
</dbReference>
<evidence type="ECO:0000256" key="3">
    <source>
        <dbReference type="ARBA" id="ARBA00023125"/>
    </source>
</evidence>
<comment type="similarity">
    <text evidence="1">Belongs to the bZIP family. Jun subfamily.</text>
</comment>
<accession>A0ABR1CN56</accession>
<feature type="compositionally biased region" description="Basic and acidic residues" evidence="5">
    <location>
        <begin position="180"/>
        <end position="200"/>
    </location>
</feature>
<feature type="compositionally biased region" description="Low complexity" evidence="5">
    <location>
        <begin position="150"/>
        <end position="172"/>
    </location>
</feature>
<dbReference type="PANTHER" id="PTHR11462">
    <property type="entry name" value="JUN TRANSCRIPTION FACTOR-RELATED"/>
    <property type="match status" value="1"/>
</dbReference>
<evidence type="ECO:0000259" key="6">
    <source>
        <dbReference type="PROSITE" id="PS50217"/>
    </source>
</evidence>
<dbReference type="Gene3D" id="1.20.5.170">
    <property type="match status" value="1"/>
</dbReference>
<gene>
    <name evidence="7" type="primary">Necator_chrII.g8563</name>
    <name evidence="7" type="ORF">RB195_020768</name>
</gene>
<comment type="caution">
    <text evidence="7">The sequence shown here is derived from an EMBL/GenBank/DDBJ whole genome shotgun (WGS) entry which is preliminary data.</text>
</comment>
<keyword evidence="4" id="KW-0804">Transcription</keyword>
<feature type="compositionally biased region" description="Polar residues" evidence="5">
    <location>
        <begin position="201"/>
        <end position="211"/>
    </location>
</feature>
<feature type="region of interest" description="Disordered" evidence="5">
    <location>
        <begin position="150"/>
        <end position="213"/>
    </location>
</feature>
<organism evidence="7 8">
    <name type="scientific">Necator americanus</name>
    <name type="common">Human hookworm</name>
    <dbReference type="NCBI Taxonomy" id="51031"/>
    <lineage>
        <taxon>Eukaryota</taxon>
        <taxon>Metazoa</taxon>
        <taxon>Ecdysozoa</taxon>
        <taxon>Nematoda</taxon>
        <taxon>Chromadorea</taxon>
        <taxon>Rhabditida</taxon>
        <taxon>Rhabditina</taxon>
        <taxon>Rhabditomorpha</taxon>
        <taxon>Strongyloidea</taxon>
        <taxon>Ancylostomatidae</taxon>
        <taxon>Bunostominae</taxon>
        <taxon>Necator</taxon>
    </lineage>
</organism>
<evidence type="ECO:0000256" key="2">
    <source>
        <dbReference type="ARBA" id="ARBA00023015"/>
    </source>
</evidence>
<protein>
    <recommendedName>
        <fullName evidence="6">BZIP domain-containing protein</fullName>
    </recommendedName>
</protein>